<organism evidence="2 3">
    <name type="scientific">Citrullus colocynthis</name>
    <name type="common">colocynth</name>
    <dbReference type="NCBI Taxonomy" id="252529"/>
    <lineage>
        <taxon>Eukaryota</taxon>
        <taxon>Viridiplantae</taxon>
        <taxon>Streptophyta</taxon>
        <taxon>Embryophyta</taxon>
        <taxon>Tracheophyta</taxon>
        <taxon>Spermatophyta</taxon>
        <taxon>Magnoliopsida</taxon>
        <taxon>eudicotyledons</taxon>
        <taxon>Gunneridae</taxon>
        <taxon>Pentapetalae</taxon>
        <taxon>rosids</taxon>
        <taxon>fabids</taxon>
        <taxon>Cucurbitales</taxon>
        <taxon>Cucurbitaceae</taxon>
        <taxon>Benincaseae</taxon>
        <taxon>Citrullus</taxon>
    </lineage>
</organism>
<gene>
    <name evidence="2" type="ORF">CITCOLO1_LOCUS17319</name>
</gene>
<keyword evidence="3" id="KW-1185">Reference proteome</keyword>
<feature type="domain" description="RecF/RecN/SMC N-terminal" evidence="1">
    <location>
        <begin position="14"/>
        <end position="119"/>
    </location>
</feature>
<accession>A0ABP0YX15</accession>
<dbReference type="EMBL" id="OZ021740">
    <property type="protein sequence ID" value="CAK9325067.1"/>
    <property type="molecule type" value="Genomic_DNA"/>
</dbReference>
<name>A0ABP0YX15_9ROSI</name>
<dbReference type="InterPro" id="IPR003395">
    <property type="entry name" value="RecF/RecN/SMC_N"/>
</dbReference>
<evidence type="ECO:0000313" key="3">
    <source>
        <dbReference type="Proteomes" id="UP001642487"/>
    </source>
</evidence>
<sequence>MGSNPTRRRIVVPGFNPHFNAITGLNASGKSNILDSICFALGITNLQEFRASNLQEFVCKQGQAGHITNVLNMKPPEILFMLEEAVGTRMYEMKKVVALKTLDKKQNKVDEINNLLTQKILPALEKLRKERIQYMQWSNGNANLGLRGYAQLMNICRLRM</sequence>
<dbReference type="Gene3D" id="3.40.50.300">
    <property type="entry name" value="P-loop containing nucleotide triphosphate hydrolases"/>
    <property type="match status" value="1"/>
</dbReference>
<evidence type="ECO:0000313" key="2">
    <source>
        <dbReference type="EMBL" id="CAK9325067.1"/>
    </source>
</evidence>
<dbReference type="Pfam" id="PF02463">
    <property type="entry name" value="SMC_N"/>
    <property type="match status" value="1"/>
</dbReference>
<dbReference type="PANTHER" id="PTHR43977">
    <property type="entry name" value="STRUCTURAL MAINTENANCE OF CHROMOSOMES PROTEIN 3"/>
    <property type="match status" value="1"/>
</dbReference>
<reference evidence="2 3" key="1">
    <citation type="submission" date="2024-03" db="EMBL/GenBank/DDBJ databases">
        <authorList>
            <person name="Gkanogiannis A."/>
            <person name="Becerra Lopez-Lavalle L."/>
        </authorList>
    </citation>
    <scope>NUCLEOTIDE SEQUENCE [LARGE SCALE GENOMIC DNA]</scope>
</reference>
<dbReference type="SUPFAM" id="SSF52540">
    <property type="entry name" value="P-loop containing nucleoside triphosphate hydrolases"/>
    <property type="match status" value="1"/>
</dbReference>
<protein>
    <recommendedName>
        <fullName evidence="1">RecF/RecN/SMC N-terminal domain-containing protein</fullName>
    </recommendedName>
</protein>
<dbReference type="InterPro" id="IPR027417">
    <property type="entry name" value="P-loop_NTPase"/>
</dbReference>
<evidence type="ECO:0000259" key="1">
    <source>
        <dbReference type="Pfam" id="PF02463"/>
    </source>
</evidence>
<dbReference type="Proteomes" id="UP001642487">
    <property type="component" value="Chromosome 6"/>
</dbReference>
<proteinExistence type="predicted"/>